<protein>
    <recommendedName>
        <fullName evidence="2">Peptidase C39-like domain-containing protein</fullName>
    </recommendedName>
</protein>
<accession>X0W6K7</accession>
<reference evidence="1" key="1">
    <citation type="journal article" date="2014" name="Front. Microbiol.">
        <title>High frequency of phylogenetically diverse reductive dehalogenase-homologous genes in deep subseafloor sedimentary metagenomes.</title>
        <authorList>
            <person name="Kawai M."/>
            <person name="Futagami T."/>
            <person name="Toyoda A."/>
            <person name="Takaki Y."/>
            <person name="Nishi S."/>
            <person name="Hori S."/>
            <person name="Arai W."/>
            <person name="Tsubouchi T."/>
            <person name="Morono Y."/>
            <person name="Uchiyama I."/>
            <person name="Ito T."/>
            <person name="Fujiyama A."/>
            <person name="Inagaki F."/>
            <person name="Takami H."/>
        </authorList>
    </citation>
    <scope>NUCLEOTIDE SEQUENCE</scope>
    <source>
        <strain evidence="1">Expedition CK06-06</strain>
    </source>
</reference>
<proteinExistence type="predicted"/>
<name>X0W6K7_9ZZZZ</name>
<feature type="non-terminal residue" evidence="1">
    <location>
        <position position="160"/>
    </location>
</feature>
<dbReference type="AlphaFoldDB" id="X0W6K7"/>
<dbReference type="EMBL" id="BARS01032202">
    <property type="protein sequence ID" value="GAG26524.1"/>
    <property type="molecule type" value="Genomic_DNA"/>
</dbReference>
<organism evidence="1">
    <name type="scientific">marine sediment metagenome</name>
    <dbReference type="NCBI Taxonomy" id="412755"/>
    <lineage>
        <taxon>unclassified sequences</taxon>
        <taxon>metagenomes</taxon>
        <taxon>ecological metagenomes</taxon>
    </lineage>
</organism>
<evidence type="ECO:0000313" key="1">
    <source>
        <dbReference type="EMBL" id="GAG26524.1"/>
    </source>
</evidence>
<evidence type="ECO:0008006" key="2">
    <source>
        <dbReference type="Google" id="ProtNLM"/>
    </source>
</evidence>
<gene>
    <name evidence="1" type="ORF">S01H1_50008</name>
</gene>
<comment type="caution">
    <text evidence="1">The sequence shown here is derived from an EMBL/GenBank/DDBJ whole genome shotgun (WGS) entry which is preliminary data.</text>
</comment>
<sequence>MTTHENLTVPYHQQDTNYYCGAACAQMVLASANVGAGILDQDDLYADNHSHSTIESGWASGPDGLTWTMNDRRPPAFTNPFVLFALSNEDSTSRKIIWTIHHYQVAPISLVFGSAHWIVVRGYQASAAPANSGDTSYTISSFDVNNPWPPCPSWDAPPPP</sequence>